<gene>
    <name evidence="2" type="ORF">P5673_006130</name>
</gene>
<name>A0AAD9QXS5_ACRCE</name>
<proteinExistence type="predicted"/>
<dbReference type="EMBL" id="JARQWQ010000010">
    <property type="protein sequence ID" value="KAK2569228.1"/>
    <property type="molecule type" value="Genomic_DNA"/>
</dbReference>
<reference evidence="2" key="2">
    <citation type="journal article" date="2023" name="Science">
        <title>Genomic signatures of disease resistance in endangered staghorn corals.</title>
        <authorList>
            <person name="Vollmer S.V."/>
            <person name="Selwyn J.D."/>
            <person name="Despard B.A."/>
            <person name="Roesel C.L."/>
        </authorList>
    </citation>
    <scope>NUCLEOTIDE SEQUENCE</scope>
    <source>
        <strain evidence="2">K2</strain>
    </source>
</reference>
<dbReference type="Proteomes" id="UP001249851">
    <property type="component" value="Unassembled WGS sequence"/>
</dbReference>
<accession>A0AAD9QXS5</accession>
<feature type="signal peptide" evidence="1">
    <location>
        <begin position="1"/>
        <end position="17"/>
    </location>
</feature>
<evidence type="ECO:0000313" key="3">
    <source>
        <dbReference type="Proteomes" id="UP001249851"/>
    </source>
</evidence>
<comment type="caution">
    <text evidence="2">The sequence shown here is derived from an EMBL/GenBank/DDBJ whole genome shotgun (WGS) entry which is preliminary data.</text>
</comment>
<evidence type="ECO:0000313" key="2">
    <source>
        <dbReference type="EMBL" id="KAK2569228.1"/>
    </source>
</evidence>
<evidence type="ECO:0000256" key="1">
    <source>
        <dbReference type="SAM" id="SignalP"/>
    </source>
</evidence>
<dbReference type="AlphaFoldDB" id="A0AAD9QXS5"/>
<evidence type="ECO:0008006" key="4">
    <source>
        <dbReference type="Google" id="ProtNLM"/>
    </source>
</evidence>
<reference evidence="2" key="1">
    <citation type="journal article" date="2023" name="G3 (Bethesda)">
        <title>Whole genome assembly and annotation of the endangered Caribbean coral Acropora cervicornis.</title>
        <authorList>
            <person name="Selwyn J.D."/>
            <person name="Vollmer S.V."/>
        </authorList>
    </citation>
    <scope>NUCLEOTIDE SEQUENCE</scope>
    <source>
        <strain evidence="2">K2</strain>
    </source>
</reference>
<feature type="chain" id="PRO_5042029179" description="Dipeptidylpeptidase IV N-terminal domain-containing protein" evidence="1">
    <location>
        <begin position="18"/>
        <end position="266"/>
    </location>
</feature>
<sequence length="266" mass="31107">MKLSVILSSLFLVLVSGRIYWHRSRNADPMFSPRWDKLAVTWLRWEPLPLTVNDAVKKGWRLQDDYQEIPYFSGNRYVRRRDKTVMLLFDEDNRVLGLQTGIPKSNVEFKPLPWVKENDSFILTAYFRQPRTSKEYLSPSPSKNIGDQLLILNSSTSTEKLIQIPTKESELVGSGWTEGQCFYTMGKLYWYDLSNVSDCNSLLPVFLIYTNEVLNGFGWILPYKIDNARFVHYLFRNDTIPNCFWNTSHLSLMHVFLDSHPVMNLC</sequence>
<keyword evidence="1" id="KW-0732">Signal</keyword>
<organism evidence="2 3">
    <name type="scientific">Acropora cervicornis</name>
    <name type="common">Staghorn coral</name>
    <dbReference type="NCBI Taxonomy" id="6130"/>
    <lineage>
        <taxon>Eukaryota</taxon>
        <taxon>Metazoa</taxon>
        <taxon>Cnidaria</taxon>
        <taxon>Anthozoa</taxon>
        <taxon>Hexacorallia</taxon>
        <taxon>Scleractinia</taxon>
        <taxon>Astrocoeniina</taxon>
        <taxon>Acroporidae</taxon>
        <taxon>Acropora</taxon>
    </lineage>
</organism>
<keyword evidence="3" id="KW-1185">Reference proteome</keyword>
<protein>
    <recommendedName>
        <fullName evidence="4">Dipeptidylpeptidase IV N-terminal domain-containing protein</fullName>
    </recommendedName>
</protein>